<dbReference type="RefSeq" id="XP_067485284.1">
    <property type="nucleotide sequence ID" value="XM_067620349.1"/>
</dbReference>
<evidence type="ECO:0000313" key="2">
    <source>
        <dbReference type="Proteomes" id="UP000184499"/>
    </source>
</evidence>
<reference evidence="2" key="1">
    <citation type="journal article" date="2017" name="Genome Biol.">
        <title>Comparative genomics reveals high biological diversity and specific adaptations in the industrially and medically important fungal genus Aspergillus.</title>
        <authorList>
            <person name="de Vries R.P."/>
            <person name="Riley R."/>
            <person name="Wiebenga A."/>
            <person name="Aguilar-Osorio G."/>
            <person name="Amillis S."/>
            <person name="Uchima C.A."/>
            <person name="Anderluh G."/>
            <person name="Asadollahi M."/>
            <person name="Askin M."/>
            <person name="Barry K."/>
            <person name="Battaglia E."/>
            <person name="Bayram O."/>
            <person name="Benocci T."/>
            <person name="Braus-Stromeyer S.A."/>
            <person name="Caldana C."/>
            <person name="Canovas D."/>
            <person name="Cerqueira G.C."/>
            <person name="Chen F."/>
            <person name="Chen W."/>
            <person name="Choi C."/>
            <person name="Clum A."/>
            <person name="Dos Santos R.A."/>
            <person name="Damasio A.R."/>
            <person name="Diallinas G."/>
            <person name="Emri T."/>
            <person name="Fekete E."/>
            <person name="Flipphi M."/>
            <person name="Freyberg S."/>
            <person name="Gallo A."/>
            <person name="Gournas C."/>
            <person name="Habgood R."/>
            <person name="Hainaut M."/>
            <person name="Harispe M.L."/>
            <person name="Henrissat B."/>
            <person name="Hilden K.S."/>
            <person name="Hope R."/>
            <person name="Hossain A."/>
            <person name="Karabika E."/>
            <person name="Karaffa L."/>
            <person name="Karanyi Z."/>
            <person name="Krasevec N."/>
            <person name="Kuo A."/>
            <person name="Kusch H."/>
            <person name="LaButti K."/>
            <person name="Lagendijk E.L."/>
            <person name="Lapidus A."/>
            <person name="Levasseur A."/>
            <person name="Lindquist E."/>
            <person name="Lipzen A."/>
            <person name="Logrieco A.F."/>
            <person name="MacCabe A."/>
            <person name="Maekelae M.R."/>
            <person name="Malavazi I."/>
            <person name="Melin P."/>
            <person name="Meyer V."/>
            <person name="Mielnichuk N."/>
            <person name="Miskei M."/>
            <person name="Molnar A.P."/>
            <person name="Mule G."/>
            <person name="Ngan C.Y."/>
            <person name="Orejas M."/>
            <person name="Orosz E."/>
            <person name="Ouedraogo J.P."/>
            <person name="Overkamp K.M."/>
            <person name="Park H.-S."/>
            <person name="Perrone G."/>
            <person name="Piumi F."/>
            <person name="Punt P.J."/>
            <person name="Ram A.F."/>
            <person name="Ramon A."/>
            <person name="Rauscher S."/>
            <person name="Record E."/>
            <person name="Riano-Pachon D.M."/>
            <person name="Robert V."/>
            <person name="Roehrig J."/>
            <person name="Ruller R."/>
            <person name="Salamov A."/>
            <person name="Salih N.S."/>
            <person name="Samson R.A."/>
            <person name="Sandor E."/>
            <person name="Sanguinetti M."/>
            <person name="Schuetze T."/>
            <person name="Sepcic K."/>
            <person name="Shelest E."/>
            <person name="Sherlock G."/>
            <person name="Sophianopoulou V."/>
            <person name="Squina F.M."/>
            <person name="Sun H."/>
            <person name="Susca A."/>
            <person name="Todd R.B."/>
            <person name="Tsang A."/>
            <person name="Unkles S.E."/>
            <person name="van de Wiele N."/>
            <person name="van Rossen-Uffink D."/>
            <person name="Oliveira J.V."/>
            <person name="Vesth T.C."/>
            <person name="Visser J."/>
            <person name="Yu J.-H."/>
            <person name="Zhou M."/>
            <person name="Andersen M.R."/>
            <person name="Archer D.B."/>
            <person name="Baker S.E."/>
            <person name="Benoit I."/>
            <person name="Brakhage A.A."/>
            <person name="Braus G.H."/>
            <person name="Fischer R."/>
            <person name="Frisvad J.C."/>
            <person name="Goldman G.H."/>
            <person name="Houbraken J."/>
            <person name="Oakley B."/>
            <person name="Pocsi I."/>
            <person name="Scazzocchio C."/>
            <person name="Seiboth B."/>
            <person name="vanKuyk P.A."/>
            <person name="Wortman J."/>
            <person name="Dyer P.S."/>
            <person name="Grigoriev I.V."/>
        </authorList>
    </citation>
    <scope>NUCLEOTIDE SEQUENCE [LARGE SCALE GENOMIC DNA]</scope>
    <source>
        <strain evidence="2">CBS 101740 / IMI 381727 / IBT 21946</strain>
    </source>
</reference>
<dbReference type="OMA" id="FSESYHD"/>
<dbReference type="GeneID" id="93572837"/>
<dbReference type="EMBL" id="KV878679">
    <property type="protein sequence ID" value="OJJ78037.1"/>
    <property type="molecule type" value="Genomic_DNA"/>
</dbReference>
<dbReference type="AlphaFoldDB" id="A0A1L9V272"/>
<dbReference type="OrthoDB" id="5418367at2759"/>
<dbReference type="VEuPathDB" id="FungiDB:ASPBRDRAFT_191298"/>
<accession>A0A1L9V272</accession>
<sequence length="376" mass="43375">MAPQDISHLSFEYLLKASSAIPVESSSEAREYIENFLHGPREENLLLKVSWDILSKETRQMLDRASGENMCRWEHDPDYEILKVKGMGSPLRAAFHASIFTSSMAYTTTFTQDECQCIMPVPLRTILFSTRNIDEGDNAQNTRGVKRRVWTKHPDSMIYFYDPESDAIVNQIVIETGFSESYHDLVRDASQWLLGSGGEPKLVIIVKIEEDKSHLDAYQKTQHFMSTRDQLIAKYGDEKSHDTYKIKCAINELPDSTPKLYRQVKTEIVASDWVGPLSAYIELWELKDGQPVLREPRFDVLPVPENPRSLVLRITDLIPEDRHVVFPNFDPSRTITVDMERIRCDMRIMKKRTAFHRAIRMIRPSDGDEDDSQFLA</sequence>
<name>A0A1L9V272_ASPBC</name>
<keyword evidence="2" id="KW-1185">Reference proteome</keyword>
<dbReference type="Proteomes" id="UP000184499">
    <property type="component" value="Unassembled WGS sequence"/>
</dbReference>
<organism evidence="1 2">
    <name type="scientific">Aspergillus brasiliensis (strain CBS 101740 / IMI 381727 / IBT 21946)</name>
    <dbReference type="NCBI Taxonomy" id="767769"/>
    <lineage>
        <taxon>Eukaryota</taxon>
        <taxon>Fungi</taxon>
        <taxon>Dikarya</taxon>
        <taxon>Ascomycota</taxon>
        <taxon>Pezizomycotina</taxon>
        <taxon>Eurotiomycetes</taxon>
        <taxon>Eurotiomycetidae</taxon>
        <taxon>Eurotiales</taxon>
        <taxon>Aspergillaceae</taxon>
        <taxon>Aspergillus</taxon>
        <taxon>Aspergillus subgen. Circumdati</taxon>
    </lineage>
</organism>
<proteinExistence type="predicted"/>
<evidence type="ECO:0000313" key="1">
    <source>
        <dbReference type="EMBL" id="OJJ78037.1"/>
    </source>
</evidence>
<protein>
    <submittedName>
        <fullName evidence="1">Uncharacterized protein</fullName>
    </submittedName>
</protein>
<gene>
    <name evidence="1" type="ORF">ASPBRDRAFT_191298</name>
</gene>